<evidence type="ECO:0000313" key="1">
    <source>
        <dbReference type="EMBL" id="GEB19876.1"/>
    </source>
</evidence>
<dbReference type="PANTHER" id="PTHR48228">
    <property type="entry name" value="SUCCINYL-COA--D-CITRAMALATE COA-TRANSFERASE"/>
    <property type="match status" value="1"/>
</dbReference>
<dbReference type="OrthoDB" id="9058532at2"/>
<sequence length="469" mass="49189">MEPVPDLSAGLRRVKAVDAEPAAVCTGPRRWWGGVLDVEGLALGSVQSAATALNALTGSTGRYSVDAGLTAAAFDSLGHLRIDGRKPQGFAPTSGFRRTADGWIRLHANYPHHAAHLMEALSAATPQDVERALLAMTSLEAEEVIVAHKGVATAVRSREEWVSSAMHPAAKSGPWISLTGNDAAPPAWVGSPWVPAKDPLRPLEGLKVLDLTRVIAGPTATRFLGALGADVLRVDPPFLPELPEAFIDAGFDKRSAEADFRQTADLAAIHGLVASADVVATGYRNGVLDRYGLGSEALLAANPGVIAVSLSAWGNSGPWRQLRGFDSLVQAACGIAVSYGMKDDDGWKPGALPVQALDHATGYGLAAAVLTLLVERLRAGKGGSAVLSLARTAEELIALPTSEQEVPVNPLPEPRYLSAGSAYGELRFVGPPLLVDGTPLRYRRPPMLYGASTLAWQQEAGEPLVSSNA</sequence>
<proteinExistence type="predicted"/>
<evidence type="ECO:0000313" key="2">
    <source>
        <dbReference type="Proteomes" id="UP000317715"/>
    </source>
</evidence>
<dbReference type="Pfam" id="PF02515">
    <property type="entry name" value="CoA_transf_3"/>
    <property type="match status" value="1"/>
</dbReference>
<comment type="caution">
    <text evidence="1">The sequence shown here is derived from an EMBL/GenBank/DDBJ whole genome shotgun (WGS) entry which is preliminary data.</text>
</comment>
<dbReference type="InterPro" id="IPR050509">
    <property type="entry name" value="CoA-transferase_III"/>
</dbReference>
<dbReference type="InterPro" id="IPR023606">
    <property type="entry name" value="CoA-Trfase_III_dom_1_sf"/>
</dbReference>
<protein>
    <submittedName>
        <fullName evidence="1">Putative L-carnitine dehydratase</fullName>
    </submittedName>
</protein>
<dbReference type="SUPFAM" id="SSF89796">
    <property type="entry name" value="CoA-transferase family III (CaiB/BaiF)"/>
    <property type="match status" value="2"/>
</dbReference>
<dbReference type="GeneID" id="97300935"/>
<gene>
    <name evidence="1" type="ORF">AAU01_26310</name>
</gene>
<dbReference type="Proteomes" id="UP000317715">
    <property type="component" value="Unassembled WGS sequence"/>
</dbReference>
<dbReference type="RefSeq" id="WP_141284151.1">
    <property type="nucleotide sequence ID" value="NZ_BAAAWK010000001.1"/>
</dbReference>
<reference evidence="1 2" key="1">
    <citation type="submission" date="2019-06" db="EMBL/GenBank/DDBJ databases">
        <title>Whole genome shotgun sequence of Paenarthrobacter aurescens NBRC 12136.</title>
        <authorList>
            <person name="Hosoyama A."/>
            <person name="Uohara A."/>
            <person name="Ohji S."/>
            <person name="Ichikawa N."/>
        </authorList>
    </citation>
    <scope>NUCLEOTIDE SEQUENCE [LARGE SCALE GENOMIC DNA]</scope>
    <source>
        <strain evidence="1 2">NBRC 12136</strain>
    </source>
</reference>
<dbReference type="PANTHER" id="PTHR48228:SF4">
    <property type="entry name" value="BLR3030 PROTEIN"/>
    <property type="match status" value="1"/>
</dbReference>
<dbReference type="InterPro" id="IPR003673">
    <property type="entry name" value="CoA-Trfase_fam_III"/>
</dbReference>
<dbReference type="AlphaFoldDB" id="A0A4Y3NL15"/>
<name>A0A4Y3NL15_PAEAU</name>
<dbReference type="GO" id="GO:0003824">
    <property type="term" value="F:catalytic activity"/>
    <property type="evidence" value="ECO:0007669"/>
    <property type="project" value="InterPro"/>
</dbReference>
<dbReference type="EMBL" id="BJMD01000015">
    <property type="protein sequence ID" value="GEB19876.1"/>
    <property type="molecule type" value="Genomic_DNA"/>
</dbReference>
<accession>A0A4Y3NL15</accession>
<keyword evidence="2" id="KW-1185">Reference proteome</keyword>
<dbReference type="Gene3D" id="3.40.50.10540">
    <property type="entry name" value="Crotonobetainyl-coa:carnitine coa-transferase, domain 1"/>
    <property type="match status" value="1"/>
</dbReference>
<organism evidence="1 2">
    <name type="scientific">Paenarthrobacter aurescens</name>
    <name type="common">Arthrobacter aurescens</name>
    <dbReference type="NCBI Taxonomy" id="43663"/>
    <lineage>
        <taxon>Bacteria</taxon>
        <taxon>Bacillati</taxon>
        <taxon>Actinomycetota</taxon>
        <taxon>Actinomycetes</taxon>
        <taxon>Micrococcales</taxon>
        <taxon>Micrococcaceae</taxon>
        <taxon>Paenarthrobacter</taxon>
    </lineage>
</organism>